<dbReference type="PANTHER" id="PTHR44936">
    <property type="entry name" value="SENSOR PROTEIN CREC"/>
    <property type="match status" value="1"/>
</dbReference>
<evidence type="ECO:0000259" key="8">
    <source>
        <dbReference type="PROSITE" id="PS50109"/>
    </source>
</evidence>
<dbReference type="SUPFAM" id="SSF55874">
    <property type="entry name" value="ATPase domain of HSP90 chaperone/DNA topoisomerase II/histidine kinase"/>
    <property type="match status" value="1"/>
</dbReference>
<evidence type="ECO:0000313" key="10">
    <source>
        <dbReference type="Proteomes" id="UP000199345"/>
    </source>
</evidence>
<dbReference type="GO" id="GO:0005524">
    <property type="term" value="F:ATP binding"/>
    <property type="evidence" value="ECO:0007669"/>
    <property type="project" value="UniProtKB-KW"/>
</dbReference>
<keyword evidence="10" id="KW-1185">Reference proteome</keyword>
<dbReference type="GO" id="GO:0004673">
    <property type="term" value="F:protein histidine kinase activity"/>
    <property type="evidence" value="ECO:0007669"/>
    <property type="project" value="UniProtKB-EC"/>
</dbReference>
<dbReference type="Proteomes" id="UP000199345">
    <property type="component" value="Unassembled WGS sequence"/>
</dbReference>
<keyword evidence="7" id="KW-1133">Transmembrane helix</keyword>
<dbReference type="InterPro" id="IPR014265">
    <property type="entry name" value="XrtA/PrsK"/>
</dbReference>
<keyword evidence="5 9" id="KW-0418">Kinase</keyword>
<dbReference type="OrthoDB" id="9785691at2"/>
<accession>A0A1I0B1V4</accession>
<dbReference type="SMART" id="SM00387">
    <property type="entry name" value="HATPase_c"/>
    <property type="match status" value="1"/>
</dbReference>
<evidence type="ECO:0000256" key="6">
    <source>
        <dbReference type="ARBA" id="ARBA00022840"/>
    </source>
</evidence>
<dbReference type="PANTHER" id="PTHR44936:SF10">
    <property type="entry name" value="SENSOR PROTEIN RSTB"/>
    <property type="match status" value="1"/>
</dbReference>
<dbReference type="InterPro" id="IPR003594">
    <property type="entry name" value="HATPase_dom"/>
</dbReference>
<feature type="transmembrane region" description="Helical" evidence="7">
    <location>
        <begin position="203"/>
        <end position="221"/>
    </location>
</feature>
<dbReference type="PROSITE" id="PS50109">
    <property type="entry name" value="HIS_KIN"/>
    <property type="match status" value="1"/>
</dbReference>
<gene>
    <name evidence="9" type="ORF">SAMN05216326_10915</name>
</gene>
<dbReference type="InterPro" id="IPR050980">
    <property type="entry name" value="2C_sensor_his_kinase"/>
</dbReference>
<dbReference type="NCBIfam" id="TIGR02916">
    <property type="entry name" value="PEP_his_kin"/>
    <property type="match status" value="1"/>
</dbReference>
<dbReference type="AlphaFoldDB" id="A0A1I0B1V4"/>
<reference evidence="10" key="1">
    <citation type="submission" date="2016-10" db="EMBL/GenBank/DDBJ databases">
        <authorList>
            <person name="Varghese N."/>
            <person name="Submissions S."/>
        </authorList>
    </citation>
    <scope>NUCLEOTIDE SEQUENCE [LARGE SCALE GENOMIC DNA]</scope>
    <source>
        <strain evidence="10">Nm71</strain>
    </source>
</reference>
<evidence type="ECO:0000313" key="9">
    <source>
        <dbReference type="EMBL" id="SET00286.1"/>
    </source>
</evidence>
<evidence type="ECO:0000256" key="3">
    <source>
        <dbReference type="ARBA" id="ARBA00022679"/>
    </source>
</evidence>
<dbReference type="SUPFAM" id="SSF55781">
    <property type="entry name" value="GAF domain-like"/>
    <property type="match status" value="1"/>
</dbReference>
<dbReference type="EC" id="2.7.13.3" evidence="2"/>
<evidence type="ECO:0000256" key="1">
    <source>
        <dbReference type="ARBA" id="ARBA00000085"/>
    </source>
</evidence>
<evidence type="ECO:0000256" key="4">
    <source>
        <dbReference type="ARBA" id="ARBA00022741"/>
    </source>
</evidence>
<feature type="transmembrane region" description="Helical" evidence="7">
    <location>
        <begin position="233"/>
        <end position="255"/>
    </location>
</feature>
<evidence type="ECO:0000256" key="2">
    <source>
        <dbReference type="ARBA" id="ARBA00012438"/>
    </source>
</evidence>
<feature type="transmembrane region" description="Helical" evidence="7">
    <location>
        <begin position="6"/>
        <end position="25"/>
    </location>
</feature>
<keyword evidence="7" id="KW-0472">Membrane</keyword>
<organism evidence="9 10">
    <name type="scientific">Nitrosomonas marina</name>
    <dbReference type="NCBI Taxonomy" id="917"/>
    <lineage>
        <taxon>Bacteria</taxon>
        <taxon>Pseudomonadati</taxon>
        <taxon>Pseudomonadota</taxon>
        <taxon>Betaproteobacteria</taxon>
        <taxon>Nitrosomonadales</taxon>
        <taxon>Nitrosomonadaceae</taxon>
        <taxon>Nitrosomonas</taxon>
    </lineage>
</organism>
<dbReference type="InterPro" id="IPR004358">
    <property type="entry name" value="Sig_transdc_His_kin-like_C"/>
</dbReference>
<feature type="transmembrane region" description="Helical" evidence="7">
    <location>
        <begin position="267"/>
        <end position="289"/>
    </location>
</feature>
<keyword evidence="6" id="KW-0067">ATP-binding</keyword>
<dbReference type="Pfam" id="PF02518">
    <property type="entry name" value="HATPase_c"/>
    <property type="match status" value="1"/>
</dbReference>
<keyword evidence="3" id="KW-0808">Transferase</keyword>
<keyword evidence="4" id="KW-0547">Nucleotide-binding</keyword>
<proteinExistence type="predicted"/>
<sequence>MWTNVATISYSSAAVAFLFLSILLLTNWRGRLYGMMLAVACIVSAIWAAITAINTVWGYSLTSLVLILEILRNACWSVFLIVLIGPFRTQPDNSSQLRLRPSILFIALIYLLFIGYAIYTFQDDTFAPGISIKKLTSVMGCMFMAIIGIILVEQFYRNTPPEKRWGIKFICLGIGAIFIYDFYLFSDALLFRSINFDIWATRGIINAIVVPLIAVSAARNPKWAVGIAVSRQVIFYTAASFGTAVYLLVMAGAGYYLRFSGGKWGPILQVSFLFGAIILLIGILFSGTIRSWLKVFISKHFYSYNYDYREEWLRFTRTLSEGKGELKERVIQSLAQLVESPGGGLWLTQESGLFVPVQQWNMPRIKETIENNSLLCTFMVQKDWIIDLNEYRSNPAKYTPLVIPQWLDEIPDAWFVIPLIQNGKLLGFIVLIKPRSKIKLNWEIIDLLKIAGNQAASYLAQEEASRALMVARQFESFNRMSTFVVHDLKNLIFQLSLLLSNAQKHKNNPEFQDDMIQTVNLSIGKMKRLLEKLSSNSSLDKTDSISLNRLLQEIIESKSIFEPRPNFTAHARELHVSAEETRLKRVISHIVQNAIEATPKDGTVNVYLSQKNNKAVIEVSDTGHGMSEKFVQERLFKPFESTKSAGMGIGVFESKEYLQEIGGRLDVSTQEFIGTTFTITLNLLDTTPGNSIIKSI</sequence>
<comment type="catalytic activity">
    <reaction evidence="1">
        <text>ATP + protein L-histidine = ADP + protein N-phospho-L-histidine.</text>
        <dbReference type="EC" id="2.7.13.3"/>
    </reaction>
</comment>
<feature type="domain" description="Histidine kinase" evidence="8">
    <location>
        <begin position="483"/>
        <end position="685"/>
    </location>
</feature>
<feature type="transmembrane region" description="Helical" evidence="7">
    <location>
        <begin position="32"/>
        <end position="50"/>
    </location>
</feature>
<feature type="transmembrane region" description="Helical" evidence="7">
    <location>
        <begin position="134"/>
        <end position="153"/>
    </location>
</feature>
<evidence type="ECO:0000256" key="5">
    <source>
        <dbReference type="ARBA" id="ARBA00022777"/>
    </source>
</evidence>
<feature type="transmembrane region" description="Helical" evidence="7">
    <location>
        <begin position="56"/>
        <end position="83"/>
    </location>
</feature>
<dbReference type="CDD" id="cd00075">
    <property type="entry name" value="HATPase"/>
    <property type="match status" value="1"/>
</dbReference>
<feature type="transmembrane region" description="Helical" evidence="7">
    <location>
        <begin position="165"/>
        <end position="183"/>
    </location>
</feature>
<dbReference type="InterPro" id="IPR036890">
    <property type="entry name" value="HATPase_C_sf"/>
</dbReference>
<name>A0A1I0B1V4_9PROT</name>
<dbReference type="InterPro" id="IPR005467">
    <property type="entry name" value="His_kinase_dom"/>
</dbReference>
<dbReference type="PRINTS" id="PR00344">
    <property type="entry name" value="BCTRLSENSOR"/>
</dbReference>
<evidence type="ECO:0000256" key="7">
    <source>
        <dbReference type="SAM" id="Phobius"/>
    </source>
</evidence>
<dbReference type="EMBL" id="FOIA01000009">
    <property type="protein sequence ID" value="SET00286.1"/>
    <property type="molecule type" value="Genomic_DNA"/>
</dbReference>
<dbReference type="Gene3D" id="3.30.565.10">
    <property type="entry name" value="Histidine kinase-like ATPase, C-terminal domain"/>
    <property type="match status" value="1"/>
</dbReference>
<dbReference type="RefSeq" id="WP_090657475.1">
    <property type="nucleotide sequence ID" value="NZ_FOIA01000009.1"/>
</dbReference>
<protein>
    <recommendedName>
        <fullName evidence="2">histidine kinase</fullName>
        <ecNumber evidence="2">2.7.13.3</ecNumber>
    </recommendedName>
</protein>
<feature type="transmembrane region" description="Helical" evidence="7">
    <location>
        <begin position="103"/>
        <end position="122"/>
    </location>
</feature>
<keyword evidence="7" id="KW-0812">Transmembrane</keyword>